<sequence length="85" mass="9496">MVHYAVATLVAIGGVFVHAVRLAARAAGLQRDVETLTDRFEKLEERVEKHEDQISRTLSDLGTRLTAIEADIKWLVRQQNGGRTP</sequence>
<reference evidence="2 3" key="1">
    <citation type="submission" date="2019-09" db="EMBL/GenBank/DDBJ databases">
        <title>Genome sequence of Rhodovastum atsumiense, a diverse member of the Acetobacteraceae family of non-sulfur purple photosynthetic bacteria.</title>
        <authorList>
            <person name="Meyer T."/>
            <person name="Kyndt J."/>
        </authorList>
    </citation>
    <scope>NUCLEOTIDE SEQUENCE [LARGE SCALE GENOMIC DNA]</scope>
    <source>
        <strain evidence="2 3">DSM 21279</strain>
    </source>
</reference>
<feature type="coiled-coil region" evidence="1">
    <location>
        <begin position="19"/>
        <end position="60"/>
    </location>
</feature>
<evidence type="ECO:0000313" key="3">
    <source>
        <dbReference type="Proteomes" id="UP000325255"/>
    </source>
</evidence>
<protein>
    <submittedName>
        <fullName evidence="2">Prefoldin subunit</fullName>
    </submittedName>
</protein>
<organism evidence="2 3">
    <name type="scientific">Rhodovastum atsumiense</name>
    <dbReference type="NCBI Taxonomy" id="504468"/>
    <lineage>
        <taxon>Bacteria</taxon>
        <taxon>Pseudomonadati</taxon>
        <taxon>Pseudomonadota</taxon>
        <taxon>Alphaproteobacteria</taxon>
        <taxon>Acetobacterales</taxon>
        <taxon>Acetobacteraceae</taxon>
        <taxon>Rhodovastum</taxon>
    </lineage>
</organism>
<dbReference type="RefSeq" id="WP_150041185.1">
    <property type="nucleotide sequence ID" value="NZ_OW485605.1"/>
</dbReference>
<dbReference type="EMBL" id="VWPK01000017">
    <property type="protein sequence ID" value="KAA5611891.1"/>
    <property type="molecule type" value="Genomic_DNA"/>
</dbReference>
<comment type="caution">
    <text evidence="2">The sequence shown here is derived from an EMBL/GenBank/DDBJ whole genome shotgun (WGS) entry which is preliminary data.</text>
</comment>
<keyword evidence="1" id="KW-0175">Coiled coil</keyword>
<dbReference type="Proteomes" id="UP000325255">
    <property type="component" value="Unassembled WGS sequence"/>
</dbReference>
<gene>
    <name evidence="2" type="ORF">F1189_12730</name>
</gene>
<accession>A0A5M6IUH6</accession>
<keyword evidence="3" id="KW-1185">Reference proteome</keyword>
<dbReference type="AlphaFoldDB" id="A0A5M6IUH6"/>
<evidence type="ECO:0000313" key="2">
    <source>
        <dbReference type="EMBL" id="KAA5611891.1"/>
    </source>
</evidence>
<name>A0A5M6IUH6_9PROT</name>
<evidence type="ECO:0000256" key="1">
    <source>
        <dbReference type="SAM" id="Coils"/>
    </source>
</evidence>
<proteinExistence type="predicted"/>